<protein>
    <submittedName>
        <fullName evidence="4">PEGA domain protein</fullName>
    </submittedName>
</protein>
<dbReference type="EnsemblBacteria" id="ABF43431">
    <property type="protein sequence ID" value="ABF43431"/>
    <property type="gene ID" value="Acid345_4431"/>
</dbReference>
<reference evidence="4 5" key="1">
    <citation type="journal article" date="2009" name="Appl. Environ. Microbiol.">
        <title>Three genomes from the phylum Acidobacteria provide insight into the lifestyles of these microorganisms in soils.</title>
        <authorList>
            <person name="Ward N.L."/>
            <person name="Challacombe J.F."/>
            <person name="Janssen P.H."/>
            <person name="Henrissat B."/>
            <person name="Coutinho P.M."/>
            <person name="Wu M."/>
            <person name="Xie G."/>
            <person name="Haft D.H."/>
            <person name="Sait M."/>
            <person name="Badger J."/>
            <person name="Barabote R.D."/>
            <person name="Bradley B."/>
            <person name="Brettin T.S."/>
            <person name="Brinkac L.M."/>
            <person name="Bruce D."/>
            <person name="Creasy T."/>
            <person name="Daugherty S.C."/>
            <person name="Davidsen T.M."/>
            <person name="DeBoy R.T."/>
            <person name="Detter J.C."/>
            <person name="Dodson R.J."/>
            <person name="Durkin A.S."/>
            <person name="Ganapathy A."/>
            <person name="Gwinn-Giglio M."/>
            <person name="Han C.S."/>
            <person name="Khouri H."/>
            <person name="Kiss H."/>
            <person name="Kothari S.P."/>
            <person name="Madupu R."/>
            <person name="Nelson K.E."/>
            <person name="Nelson W.C."/>
            <person name="Paulsen I."/>
            <person name="Penn K."/>
            <person name="Ren Q."/>
            <person name="Rosovitz M.J."/>
            <person name="Selengut J.D."/>
            <person name="Shrivastava S."/>
            <person name="Sullivan S.A."/>
            <person name="Tapia R."/>
            <person name="Thompson L.S."/>
            <person name="Watkins K.L."/>
            <person name="Yang Q."/>
            <person name="Yu C."/>
            <person name="Zafar N."/>
            <person name="Zhou L."/>
            <person name="Kuske C.R."/>
        </authorList>
    </citation>
    <scope>NUCLEOTIDE SEQUENCE [LARGE SCALE GENOMIC DNA]</scope>
    <source>
        <strain evidence="4 5">Ellin345</strain>
    </source>
</reference>
<evidence type="ECO:0000259" key="3">
    <source>
        <dbReference type="Pfam" id="PF08308"/>
    </source>
</evidence>
<evidence type="ECO:0000313" key="5">
    <source>
        <dbReference type="Proteomes" id="UP000002432"/>
    </source>
</evidence>
<dbReference type="InterPro" id="IPR013229">
    <property type="entry name" value="PEGA"/>
</dbReference>
<gene>
    <name evidence="4" type="ordered locus">Acid345_4431</name>
</gene>
<dbReference type="EMBL" id="CP000360">
    <property type="protein sequence ID" value="ABF43431.1"/>
    <property type="molecule type" value="Genomic_DNA"/>
</dbReference>
<feature type="signal peptide" evidence="2">
    <location>
        <begin position="1"/>
        <end position="20"/>
    </location>
</feature>
<organism evidence="4 5">
    <name type="scientific">Koribacter versatilis (strain Ellin345)</name>
    <dbReference type="NCBI Taxonomy" id="204669"/>
    <lineage>
        <taxon>Bacteria</taxon>
        <taxon>Pseudomonadati</taxon>
        <taxon>Acidobacteriota</taxon>
        <taxon>Terriglobia</taxon>
        <taxon>Terriglobales</taxon>
        <taxon>Candidatus Korobacteraceae</taxon>
        <taxon>Candidatus Korobacter</taxon>
    </lineage>
</organism>
<feature type="region of interest" description="Disordered" evidence="1">
    <location>
        <begin position="200"/>
        <end position="220"/>
    </location>
</feature>
<evidence type="ECO:0000256" key="1">
    <source>
        <dbReference type="SAM" id="MobiDB-lite"/>
    </source>
</evidence>
<accession>Q1II69</accession>
<feature type="chain" id="PRO_5004191009" evidence="2">
    <location>
        <begin position="21"/>
        <end position="283"/>
    </location>
</feature>
<dbReference type="STRING" id="204669.Acid345_4431"/>
<dbReference type="eggNOG" id="COG0265">
    <property type="taxonomic scope" value="Bacteria"/>
</dbReference>
<name>Q1II69_KORVE</name>
<proteinExistence type="predicted"/>
<dbReference type="KEGG" id="aba:Acid345_4431"/>
<keyword evidence="2" id="KW-0732">Signal</keyword>
<evidence type="ECO:0000313" key="4">
    <source>
        <dbReference type="EMBL" id="ABF43431.1"/>
    </source>
</evidence>
<dbReference type="HOGENOM" id="CLU_1198420_0_0_0"/>
<dbReference type="Proteomes" id="UP000002432">
    <property type="component" value="Chromosome"/>
</dbReference>
<feature type="domain" description="PEGA" evidence="3">
    <location>
        <begin position="216"/>
        <end position="279"/>
    </location>
</feature>
<dbReference type="RefSeq" id="WP_011525228.1">
    <property type="nucleotide sequence ID" value="NC_008009.1"/>
</dbReference>
<sequence>MINRISALLCSSLLPFQMLAQDAAAPANPLHSAEPATTAAARPAMTTFGLEDATPIKMRTARTISSAEAKVGDTVDFEVLEEVRVNGLLVVPKGGIAWATVTEAVHKRSMGREGKLNINIDSVRLADGEKVALRAVKEGHGGGHVGAMTGAIVATSIVFFPAAPLFLFIHGKDITIPKGTEITGYVNGNTPLVQAKFEEKPPADTTAGAPATQNTSLDISSTPAGADIEIDGKFVGDTPSTVPLPAGDHIIKISKSGFTAWQRTVSLSGGTIKLNPELEAIAK</sequence>
<dbReference type="Pfam" id="PF08308">
    <property type="entry name" value="PEGA"/>
    <property type="match status" value="1"/>
</dbReference>
<keyword evidence="5" id="KW-1185">Reference proteome</keyword>
<dbReference type="AlphaFoldDB" id="Q1II69"/>
<evidence type="ECO:0000256" key="2">
    <source>
        <dbReference type="SAM" id="SignalP"/>
    </source>
</evidence>
<feature type="compositionally biased region" description="Low complexity" evidence="1">
    <location>
        <begin position="203"/>
        <end position="212"/>
    </location>
</feature>